<dbReference type="InterPro" id="IPR029052">
    <property type="entry name" value="Metallo-depent_PP-like"/>
</dbReference>
<evidence type="ECO:0000256" key="1">
    <source>
        <dbReference type="ARBA" id="ARBA00000815"/>
    </source>
</evidence>
<dbReference type="GO" id="GO:0008253">
    <property type="term" value="F:5'-nucleotidase activity"/>
    <property type="evidence" value="ECO:0007669"/>
    <property type="project" value="UniProtKB-EC"/>
</dbReference>
<keyword evidence="12" id="KW-1185">Reference proteome</keyword>
<dbReference type="InterPro" id="IPR006146">
    <property type="entry name" value="5'-Nucleotdase_CS"/>
</dbReference>
<reference evidence="11" key="2">
    <citation type="submission" date="2022-06" db="UniProtKB">
        <authorList>
            <consortium name="EnsemblMetazoa"/>
        </authorList>
    </citation>
    <scope>IDENTIFICATION</scope>
    <source>
        <strain evidence="11">p50T (Dazao)</strain>
    </source>
</reference>
<evidence type="ECO:0000256" key="3">
    <source>
        <dbReference type="ARBA" id="ARBA00012643"/>
    </source>
</evidence>
<dbReference type="SUPFAM" id="SSF55816">
    <property type="entry name" value="5'-nucleotidase (syn. UDP-sugar hydrolase), C-terminal domain"/>
    <property type="match status" value="1"/>
</dbReference>
<accession>A0A8R2R1I4</accession>
<dbReference type="GO" id="GO:0005886">
    <property type="term" value="C:plasma membrane"/>
    <property type="evidence" value="ECO:0007669"/>
    <property type="project" value="TreeGrafter"/>
</dbReference>
<keyword evidence="4" id="KW-0479">Metal-binding</keyword>
<evidence type="ECO:0000313" key="11">
    <source>
        <dbReference type="EnsemblMetazoa" id="XP_037874321.1"/>
    </source>
</evidence>
<evidence type="ECO:0000256" key="5">
    <source>
        <dbReference type="ARBA" id="ARBA00022729"/>
    </source>
</evidence>
<dbReference type="PANTHER" id="PTHR11575:SF24">
    <property type="entry name" value="5'-NUCLEOTIDASE"/>
    <property type="match status" value="1"/>
</dbReference>
<sequence>MSYHSCQSGRGRRPASLLWADVMRLTSNRHSSRFVEFLTQLIATLAVVTLTGCSVARTNKDGTFELLILHNNDMHAKFEQTSQLSGVCTEADRNAGKCYGGFARVAYLVKQARKAAQTGEGPPVLYLNAGDTYTGSPWFAQYKWKIAAEFINALQPDAVSLGNHEFDDGVEGVIPFIRNVTMPVLAANLILTKVPELKQEPNLRNTIIITINNIQIGIIGYLTPDTKFMAQHNDVEYEDEVVAIRREVKKLKEENVKIIIALGHSGLTKDLQIAKEVDDLDLVIGGHSNTFLSNEKTSEIPEVSKGPYPMIVKQRSGRLVRVVQAYAFTKYLGKLHIIFDNNGEIIRSDGNPVLLNQIVPEDPDVLKLVNQYRKVSEEKRLHDVVGTSMVQLDGEQCRVRECNIGNLIATAALNYTKEYHQREYPNVNIAVIQGGKIRGSIVQKEKPFVIRIDDWLTAFPFTDNLTILSMNGSTLRRALEHSVTNWTTIDSPGQFLQFDGMEVVYDLSKPNGHRVVKAKAICSNCGQYKPVDIKDYYEYEILIGQFLADGGDGFSIFSTLPRKDLPYNEIYCILNYTRKYSPLNPKLTGRIVLLNEETIENQLPSSVSRLLEHSLMIYFCVFILCIRQYVFTKILD</sequence>
<dbReference type="Proteomes" id="UP000005204">
    <property type="component" value="Unassembled WGS sequence"/>
</dbReference>
<gene>
    <name evidence="11" type="primary">733033</name>
</gene>
<evidence type="ECO:0000259" key="9">
    <source>
        <dbReference type="Pfam" id="PF00149"/>
    </source>
</evidence>
<dbReference type="GO" id="GO:0006196">
    <property type="term" value="P:AMP catabolic process"/>
    <property type="evidence" value="ECO:0007669"/>
    <property type="project" value="TreeGrafter"/>
</dbReference>
<name>A0A8R2R1I4_BOMMO</name>
<evidence type="ECO:0000256" key="8">
    <source>
        <dbReference type="RuleBase" id="RU362119"/>
    </source>
</evidence>
<evidence type="ECO:0000259" key="10">
    <source>
        <dbReference type="Pfam" id="PF02872"/>
    </source>
</evidence>
<dbReference type="InterPro" id="IPR008334">
    <property type="entry name" value="5'-Nucleotdase_C"/>
</dbReference>
<dbReference type="EC" id="3.1.3.5" evidence="3"/>
<keyword evidence="7 8" id="KW-0378">Hydrolase</keyword>
<dbReference type="PANTHER" id="PTHR11575">
    <property type="entry name" value="5'-NUCLEOTIDASE-RELATED"/>
    <property type="match status" value="1"/>
</dbReference>
<reference evidence="12" key="1">
    <citation type="journal article" date="2008" name="Insect Biochem. Mol. Biol.">
        <title>The genome of a lepidopteran model insect, the silkworm Bombyx mori.</title>
        <authorList>
            <consortium name="International Silkworm Genome Consortium"/>
        </authorList>
    </citation>
    <scope>NUCLEOTIDE SEQUENCE [LARGE SCALE GENOMIC DNA]</scope>
    <source>
        <strain evidence="12">p50T</strain>
    </source>
</reference>
<dbReference type="GO" id="GO:0000166">
    <property type="term" value="F:nucleotide binding"/>
    <property type="evidence" value="ECO:0007669"/>
    <property type="project" value="UniProtKB-KW"/>
</dbReference>
<dbReference type="AlphaFoldDB" id="A0A8R2R1I4"/>
<proteinExistence type="inferred from homology"/>
<dbReference type="Gene3D" id="3.60.21.10">
    <property type="match status" value="1"/>
</dbReference>
<comment type="catalytic activity">
    <reaction evidence="1">
        <text>a ribonucleoside 5'-phosphate + H2O = a ribonucleoside + phosphate</text>
        <dbReference type="Rhea" id="RHEA:12484"/>
        <dbReference type="ChEBI" id="CHEBI:15377"/>
        <dbReference type="ChEBI" id="CHEBI:18254"/>
        <dbReference type="ChEBI" id="CHEBI:43474"/>
        <dbReference type="ChEBI" id="CHEBI:58043"/>
        <dbReference type="EC" id="3.1.3.5"/>
    </reaction>
</comment>
<evidence type="ECO:0000256" key="2">
    <source>
        <dbReference type="ARBA" id="ARBA00006654"/>
    </source>
</evidence>
<protein>
    <recommendedName>
        <fullName evidence="3">5'-nucleotidase</fullName>
        <ecNumber evidence="3">3.1.3.5</ecNumber>
    </recommendedName>
</protein>
<dbReference type="InterPro" id="IPR006179">
    <property type="entry name" value="5_nucleotidase/apyrase"/>
</dbReference>
<dbReference type="SUPFAM" id="SSF56300">
    <property type="entry name" value="Metallo-dependent phosphatases"/>
    <property type="match status" value="1"/>
</dbReference>
<dbReference type="FunFam" id="3.60.21.10:FF:000020">
    <property type="entry name" value="NT5E isoform 4"/>
    <property type="match status" value="1"/>
</dbReference>
<comment type="similarity">
    <text evidence="2 8">Belongs to the 5'-nucleotidase family.</text>
</comment>
<dbReference type="PRINTS" id="PR01607">
    <property type="entry name" value="APYRASEFAMLY"/>
</dbReference>
<evidence type="ECO:0000256" key="6">
    <source>
        <dbReference type="ARBA" id="ARBA00022741"/>
    </source>
</evidence>
<keyword evidence="5" id="KW-0732">Signal</keyword>
<evidence type="ECO:0000256" key="4">
    <source>
        <dbReference type="ARBA" id="ARBA00022723"/>
    </source>
</evidence>
<dbReference type="Pfam" id="PF00149">
    <property type="entry name" value="Metallophos"/>
    <property type="match status" value="1"/>
</dbReference>
<dbReference type="InterPro" id="IPR004843">
    <property type="entry name" value="Calcineurin-like_PHP"/>
</dbReference>
<dbReference type="EnsemblMetazoa" id="XM_038018393.1">
    <property type="protein sequence ID" value="XP_037874321.1"/>
    <property type="gene ID" value="LOC733033"/>
</dbReference>
<dbReference type="CDD" id="cd07409">
    <property type="entry name" value="MPP_CD73_N"/>
    <property type="match status" value="1"/>
</dbReference>
<organism evidence="11 12">
    <name type="scientific">Bombyx mori</name>
    <name type="common">Silk moth</name>
    <dbReference type="NCBI Taxonomy" id="7091"/>
    <lineage>
        <taxon>Eukaryota</taxon>
        <taxon>Metazoa</taxon>
        <taxon>Ecdysozoa</taxon>
        <taxon>Arthropoda</taxon>
        <taxon>Hexapoda</taxon>
        <taxon>Insecta</taxon>
        <taxon>Pterygota</taxon>
        <taxon>Neoptera</taxon>
        <taxon>Endopterygota</taxon>
        <taxon>Lepidoptera</taxon>
        <taxon>Glossata</taxon>
        <taxon>Ditrysia</taxon>
        <taxon>Bombycoidea</taxon>
        <taxon>Bombycidae</taxon>
        <taxon>Bombycinae</taxon>
        <taxon>Bombyx</taxon>
    </lineage>
</organism>
<dbReference type="Pfam" id="PF02872">
    <property type="entry name" value="5_nucleotid_C"/>
    <property type="match status" value="1"/>
</dbReference>
<dbReference type="InterPro" id="IPR036907">
    <property type="entry name" value="5'-Nucleotdase_C_sf"/>
</dbReference>
<feature type="domain" description="Calcineurin-like phosphoesterase" evidence="9">
    <location>
        <begin position="68"/>
        <end position="288"/>
    </location>
</feature>
<dbReference type="Gene3D" id="3.90.780.10">
    <property type="entry name" value="5'-Nucleotidase, C-terminal domain"/>
    <property type="match status" value="1"/>
</dbReference>
<evidence type="ECO:0000313" key="12">
    <source>
        <dbReference type="Proteomes" id="UP000005204"/>
    </source>
</evidence>
<evidence type="ECO:0000256" key="7">
    <source>
        <dbReference type="ARBA" id="ARBA00022801"/>
    </source>
</evidence>
<dbReference type="GO" id="GO:0046872">
    <property type="term" value="F:metal ion binding"/>
    <property type="evidence" value="ECO:0007669"/>
    <property type="project" value="UniProtKB-KW"/>
</dbReference>
<dbReference type="PROSITE" id="PS00786">
    <property type="entry name" value="5_NUCLEOTIDASE_2"/>
    <property type="match status" value="1"/>
</dbReference>
<feature type="domain" description="5'-Nucleotidase C-terminal" evidence="10">
    <location>
        <begin position="384"/>
        <end position="558"/>
    </location>
</feature>
<keyword evidence="6 8" id="KW-0547">Nucleotide-binding</keyword>